<dbReference type="Gene3D" id="1.10.357.10">
    <property type="entry name" value="Tetracycline Repressor, domain 2"/>
    <property type="match status" value="1"/>
</dbReference>
<dbReference type="RefSeq" id="WP_064395117.1">
    <property type="nucleotide sequence ID" value="NZ_LQIR01000010.1"/>
</dbReference>
<evidence type="ECO:0000313" key="7">
    <source>
        <dbReference type="Proteomes" id="UP000053707"/>
    </source>
</evidence>
<dbReference type="InterPro" id="IPR001647">
    <property type="entry name" value="HTH_TetR"/>
</dbReference>
<evidence type="ECO:0000256" key="1">
    <source>
        <dbReference type="ARBA" id="ARBA00023125"/>
    </source>
</evidence>
<dbReference type="PROSITE" id="PS50042">
    <property type="entry name" value="CNMP_BINDING_3"/>
    <property type="match status" value="1"/>
</dbReference>
<dbReference type="InterPro" id="IPR036271">
    <property type="entry name" value="Tet_transcr_reg_TetR-rel_C_sf"/>
</dbReference>
<dbReference type="GO" id="GO:0000976">
    <property type="term" value="F:transcription cis-regulatory region binding"/>
    <property type="evidence" value="ECO:0007669"/>
    <property type="project" value="TreeGrafter"/>
</dbReference>
<evidence type="ECO:0000259" key="5">
    <source>
        <dbReference type="PROSITE" id="PS50977"/>
    </source>
</evidence>
<dbReference type="Proteomes" id="UP000053707">
    <property type="component" value="Unassembled WGS sequence"/>
</dbReference>
<dbReference type="Pfam" id="PF21313">
    <property type="entry name" value="EthR_C"/>
    <property type="match status" value="1"/>
</dbReference>
<proteinExistence type="predicted"/>
<accession>A0A101A9N6</accession>
<dbReference type="PANTHER" id="PTHR30055">
    <property type="entry name" value="HTH-TYPE TRANSCRIPTIONAL REGULATOR RUTR"/>
    <property type="match status" value="1"/>
</dbReference>
<evidence type="ECO:0000313" key="6">
    <source>
        <dbReference type="EMBL" id="KUI18827.1"/>
    </source>
</evidence>
<feature type="domain" description="Cyclic nucleotide-binding" evidence="4">
    <location>
        <begin position="59"/>
        <end position="121"/>
    </location>
</feature>
<dbReference type="GO" id="GO:0003700">
    <property type="term" value="F:DNA-binding transcription factor activity"/>
    <property type="evidence" value="ECO:0007669"/>
    <property type="project" value="TreeGrafter"/>
</dbReference>
<feature type="DNA-binding region" description="H-T-H motif" evidence="2">
    <location>
        <begin position="44"/>
        <end position="63"/>
    </location>
</feature>
<dbReference type="InterPro" id="IPR000595">
    <property type="entry name" value="cNMP-bd_dom"/>
</dbReference>
<dbReference type="Pfam" id="PF00440">
    <property type="entry name" value="TetR_N"/>
    <property type="match status" value="1"/>
</dbReference>
<protein>
    <submittedName>
        <fullName evidence="6">TetR family transcriptional regulator</fullName>
    </submittedName>
</protein>
<keyword evidence="1 2" id="KW-0238">DNA-binding</keyword>
<feature type="region of interest" description="Disordered" evidence="3">
    <location>
        <begin position="1"/>
        <end position="21"/>
    </location>
</feature>
<dbReference type="Gene3D" id="1.10.10.60">
    <property type="entry name" value="Homeodomain-like"/>
    <property type="match status" value="1"/>
</dbReference>
<name>A0A101A9N6_9MYCO</name>
<dbReference type="InterPro" id="IPR049397">
    <property type="entry name" value="EthR_C"/>
</dbReference>
<feature type="compositionally biased region" description="Polar residues" evidence="3">
    <location>
        <begin position="1"/>
        <end position="10"/>
    </location>
</feature>
<dbReference type="PANTHER" id="PTHR30055:SF184">
    <property type="entry name" value="HTH-TYPE TRANSCRIPTIONAL REGULATOR ETHR"/>
    <property type="match status" value="1"/>
</dbReference>
<dbReference type="InterPro" id="IPR050109">
    <property type="entry name" value="HTH-type_TetR-like_transc_reg"/>
</dbReference>
<dbReference type="InterPro" id="IPR009057">
    <property type="entry name" value="Homeodomain-like_sf"/>
</dbReference>
<organism evidence="6 7">
    <name type="scientific">Mycobacterium lehmannii</name>
    <dbReference type="NCBI Taxonomy" id="2048550"/>
    <lineage>
        <taxon>Bacteria</taxon>
        <taxon>Bacillati</taxon>
        <taxon>Actinomycetota</taxon>
        <taxon>Actinomycetes</taxon>
        <taxon>Mycobacteriales</taxon>
        <taxon>Mycobacteriaceae</taxon>
        <taxon>Mycobacterium</taxon>
    </lineage>
</organism>
<comment type="caution">
    <text evidence="6">The sequence shown here is derived from an EMBL/GenBank/DDBJ whole genome shotgun (WGS) entry which is preliminary data.</text>
</comment>
<feature type="domain" description="HTH tetR-type" evidence="5">
    <location>
        <begin position="21"/>
        <end position="81"/>
    </location>
</feature>
<dbReference type="SUPFAM" id="SSF48498">
    <property type="entry name" value="Tetracyclin repressor-like, C-terminal domain"/>
    <property type="match status" value="1"/>
</dbReference>
<dbReference type="EMBL" id="LQIR01000010">
    <property type="protein sequence ID" value="KUI18827.1"/>
    <property type="molecule type" value="Genomic_DNA"/>
</dbReference>
<dbReference type="PROSITE" id="PS50977">
    <property type="entry name" value="HTH_TETR_2"/>
    <property type="match status" value="1"/>
</dbReference>
<reference evidence="6 7" key="1">
    <citation type="submission" date="2016-01" db="EMBL/GenBank/DDBJ databases">
        <authorList>
            <consortium name="TB Trials Study Group"/>
            <person name="Sutton G."/>
            <person name="Brinkac L."/>
            <person name="Sanka R."/>
            <person name="Adams M."/>
            <person name="Lau E.L."/>
            <person name="Macaden R."/>
            <person name="Grewal H.M.S."/>
        </authorList>
    </citation>
    <scope>NUCLEOTIDE SEQUENCE [LARGE SCALE GENOMIC DNA]</scope>
    <source>
        <strain evidence="6 7">IS-1744</strain>
    </source>
</reference>
<evidence type="ECO:0000256" key="3">
    <source>
        <dbReference type="SAM" id="MobiDB-lite"/>
    </source>
</evidence>
<gene>
    <name evidence="6" type="ORF">AU192_23855</name>
</gene>
<sequence length="209" mass="23374">MPPESTQTSRRNARRPQPRGDESRLRLLEAFEEQLQTQSLAEISVAEVARAAGLKRPAFYFYFAGKHEVVTELLTDIFQDDVFTIGGFLAGGGDPRASVADAMTRTFESWHAHRTLFRAMLDARDSDPEARAIWDQWLQRYEEFVCEFITSQPTIDVGDPGPLAHALISMNERVLDRHVRSDDGPEAAGPLLAAVIHVWHTALFGGTPQ</sequence>
<dbReference type="SUPFAM" id="SSF46689">
    <property type="entry name" value="Homeodomain-like"/>
    <property type="match status" value="1"/>
</dbReference>
<dbReference type="AlphaFoldDB" id="A0A101A9N6"/>
<evidence type="ECO:0000259" key="4">
    <source>
        <dbReference type="PROSITE" id="PS50042"/>
    </source>
</evidence>
<evidence type="ECO:0000256" key="2">
    <source>
        <dbReference type="PROSITE-ProRule" id="PRU00335"/>
    </source>
</evidence>
<keyword evidence="7" id="KW-1185">Reference proteome</keyword>